<protein>
    <submittedName>
        <fullName evidence="8">D-alanine--D-alanyl carrier protein ligase</fullName>
        <ecNumber evidence="8">6.2.1.54</ecNumber>
    </submittedName>
</protein>
<dbReference type="EMBL" id="CADIKH010000054">
    <property type="protein sequence ID" value="CAB3771812.1"/>
    <property type="molecule type" value="Genomic_DNA"/>
</dbReference>
<comment type="cofactor">
    <cofactor evidence="1">
        <name>pantetheine 4'-phosphate</name>
        <dbReference type="ChEBI" id="CHEBI:47942"/>
    </cofactor>
</comment>
<dbReference type="Gene3D" id="3.40.50.1820">
    <property type="entry name" value="alpha/beta hydrolase"/>
    <property type="match status" value="1"/>
</dbReference>
<accession>A0A6J5F2L1</accession>
<dbReference type="Gene3D" id="1.10.1200.10">
    <property type="entry name" value="ACP-like"/>
    <property type="match status" value="4"/>
</dbReference>
<dbReference type="GO" id="GO:0043041">
    <property type="term" value="P:amino acid activation for nonribosomal peptide biosynthetic process"/>
    <property type="evidence" value="ECO:0007669"/>
    <property type="project" value="TreeGrafter"/>
</dbReference>
<dbReference type="FunFam" id="3.30.300.30:FF:000010">
    <property type="entry name" value="Enterobactin synthetase component F"/>
    <property type="match status" value="1"/>
</dbReference>
<feature type="domain" description="Carrier" evidence="7">
    <location>
        <begin position="3815"/>
        <end position="3889"/>
    </location>
</feature>
<dbReference type="InterPro" id="IPR020806">
    <property type="entry name" value="PKS_PP-bd"/>
</dbReference>
<dbReference type="InterPro" id="IPR025110">
    <property type="entry name" value="AMP-bd_C"/>
</dbReference>
<dbReference type="SUPFAM" id="SSF47336">
    <property type="entry name" value="ACP-like"/>
    <property type="match status" value="5"/>
</dbReference>
<dbReference type="Gene3D" id="2.30.38.10">
    <property type="entry name" value="Luciferase, Domain 3"/>
    <property type="match status" value="2"/>
</dbReference>
<dbReference type="InterPro" id="IPR036736">
    <property type="entry name" value="ACP-like_sf"/>
</dbReference>
<dbReference type="InterPro" id="IPR042099">
    <property type="entry name" value="ANL_N_sf"/>
</dbReference>
<feature type="domain" description="Carrier" evidence="7">
    <location>
        <begin position="533"/>
        <end position="607"/>
    </location>
</feature>
<dbReference type="CDD" id="cd17643">
    <property type="entry name" value="A_NRPS_Cytc1-like"/>
    <property type="match status" value="2"/>
</dbReference>
<dbReference type="Gene3D" id="3.30.300.30">
    <property type="match status" value="5"/>
</dbReference>
<dbReference type="InterPro" id="IPR009081">
    <property type="entry name" value="PP-bd_ACP"/>
</dbReference>
<dbReference type="Gene3D" id="3.30.559.10">
    <property type="entry name" value="Chloramphenicol acetyltransferase-like domain"/>
    <property type="match status" value="5"/>
</dbReference>
<comment type="similarity">
    <text evidence="2">Belongs to the ATP-dependent AMP-binding enzyme family.</text>
</comment>
<dbReference type="Pfam" id="PF00550">
    <property type="entry name" value="PP-binding"/>
    <property type="match status" value="5"/>
</dbReference>
<dbReference type="FunFam" id="2.30.38.10:FF:000001">
    <property type="entry name" value="Non-ribosomal peptide synthetase PvdI"/>
    <property type="match status" value="2"/>
</dbReference>
<dbReference type="Pfam" id="PF00501">
    <property type="entry name" value="AMP-binding"/>
    <property type="match status" value="5"/>
</dbReference>
<dbReference type="GO" id="GO:0031177">
    <property type="term" value="F:phosphopantetheine binding"/>
    <property type="evidence" value="ECO:0007669"/>
    <property type="project" value="InterPro"/>
</dbReference>
<feature type="region of interest" description="Disordered" evidence="6">
    <location>
        <begin position="133"/>
        <end position="153"/>
    </location>
</feature>
<dbReference type="GO" id="GO:0072330">
    <property type="term" value="P:monocarboxylic acid biosynthetic process"/>
    <property type="evidence" value="ECO:0007669"/>
    <property type="project" value="UniProtKB-ARBA"/>
</dbReference>
<organism evidence="8 9">
    <name type="scientific">Paraburkholderia humisilvae</name>
    <dbReference type="NCBI Taxonomy" id="627669"/>
    <lineage>
        <taxon>Bacteria</taxon>
        <taxon>Pseudomonadati</taxon>
        <taxon>Pseudomonadota</taxon>
        <taxon>Betaproteobacteria</taxon>
        <taxon>Burkholderiales</taxon>
        <taxon>Burkholderiaceae</taxon>
        <taxon>Paraburkholderia</taxon>
    </lineage>
</organism>
<dbReference type="CDD" id="cd19531">
    <property type="entry name" value="LCL_NRPS-like"/>
    <property type="match status" value="1"/>
</dbReference>
<dbReference type="Gene3D" id="3.40.50.980">
    <property type="match status" value="4"/>
</dbReference>
<dbReference type="GO" id="GO:0005737">
    <property type="term" value="C:cytoplasm"/>
    <property type="evidence" value="ECO:0007669"/>
    <property type="project" value="TreeGrafter"/>
</dbReference>
<dbReference type="InterPro" id="IPR045851">
    <property type="entry name" value="AMP-bd_C_sf"/>
</dbReference>
<dbReference type="CDD" id="cd05930">
    <property type="entry name" value="A_NRPS"/>
    <property type="match status" value="2"/>
</dbReference>
<dbReference type="CDD" id="cd19534">
    <property type="entry name" value="E_NRPS"/>
    <property type="match status" value="1"/>
</dbReference>
<dbReference type="InterPro" id="IPR006162">
    <property type="entry name" value="Ppantetheine_attach_site"/>
</dbReference>
<dbReference type="FunFam" id="1.10.1200.10:FF:000016">
    <property type="entry name" value="Non-ribosomal peptide synthase"/>
    <property type="match status" value="1"/>
</dbReference>
<dbReference type="PANTHER" id="PTHR45527">
    <property type="entry name" value="NONRIBOSOMAL PEPTIDE SYNTHETASE"/>
    <property type="match status" value="1"/>
</dbReference>
<dbReference type="InterPro" id="IPR010071">
    <property type="entry name" value="AA_adenyl_dom"/>
</dbReference>
<dbReference type="NCBIfam" id="NF003417">
    <property type="entry name" value="PRK04813.1"/>
    <property type="match status" value="6"/>
</dbReference>
<dbReference type="FunFam" id="3.40.50.12780:FF:000012">
    <property type="entry name" value="Non-ribosomal peptide synthetase"/>
    <property type="match status" value="2"/>
</dbReference>
<dbReference type="SUPFAM" id="SSF56801">
    <property type="entry name" value="Acetyl-CoA synthetase-like"/>
    <property type="match status" value="5"/>
</dbReference>
<dbReference type="FunFam" id="3.30.300.30:FF:000015">
    <property type="entry name" value="Nonribosomal peptide synthase SidD"/>
    <property type="match status" value="2"/>
</dbReference>
<proteinExistence type="inferred from homology"/>
<dbReference type="SMART" id="SM00823">
    <property type="entry name" value="PKS_PP"/>
    <property type="match status" value="5"/>
</dbReference>
<evidence type="ECO:0000313" key="8">
    <source>
        <dbReference type="EMBL" id="CAB3771812.1"/>
    </source>
</evidence>
<dbReference type="Pfam" id="PF13193">
    <property type="entry name" value="AMP-binding_C"/>
    <property type="match status" value="4"/>
</dbReference>
<dbReference type="SUPFAM" id="SSF52777">
    <property type="entry name" value="CoA-dependent acyltransferases"/>
    <property type="match status" value="10"/>
</dbReference>
<dbReference type="CDD" id="cd19543">
    <property type="entry name" value="DCL_NRPS"/>
    <property type="match status" value="1"/>
</dbReference>
<dbReference type="Pfam" id="PF00668">
    <property type="entry name" value="Condensation"/>
    <property type="match status" value="5"/>
</dbReference>
<feature type="domain" description="Carrier" evidence="7">
    <location>
        <begin position="2747"/>
        <end position="2821"/>
    </location>
</feature>
<dbReference type="GO" id="GO:0016874">
    <property type="term" value="F:ligase activity"/>
    <property type="evidence" value="ECO:0007669"/>
    <property type="project" value="UniProtKB-KW"/>
</dbReference>
<dbReference type="Proteomes" id="UP000494363">
    <property type="component" value="Unassembled WGS sequence"/>
</dbReference>
<dbReference type="PROSITE" id="PS00012">
    <property type="entry name" value="PHOSPHOPANTETHEINE"/>
    <property type="match status" value="4"/>
</dbReference>
<dbReference type="Gene3D" id="3.40.50.12780">
    <property type="entry name" value="N-terminal domain of ligase-like"/>
    <property type="match status" value="3"/>
</dbReference>
<dbReference type="Gene3D" id="3.30.559.30">
    <property type="entry name" value="Nonribosomal peptide synthetase, condensation domain"/>
    <property type="match status" value="5"/>
</dbReference>
<evidence type="ECO:0000256" key="6">
    <source>
        <dbReference type="SAM" id="MobiDB-lite"/>
    </source>
</evidence>
<evidence type="ECO:0000259" key="7">
    <source>
        <dbReference type="PROSITE" id="PS50075"/>
    </source>
</evidence>
<dbReference type="RefSeq" id="WP_175232114.1">
    <property type="nucleotide sequence ID" value="NZ_CADIKH010000054.1"/>
</dbReference>
<evidence type="ECO:0000256" key="2">
    <source>
        <dbReference type="ARBA" id="ARBA00006432"/>
    </source>
</evidence>
<dbReference type="EC" id="6.2.1.54" evidence="8"/>
<dbReference type="InterPro" id="IPR020845">
    <property type="entry name" value="AMP-binding_CS"/>
</dbReference>
<dbReference type="PROSITE" id="PS50075">
    <property type="entry name" value="CARRIER"/>
    <property type="match status" value="5"/>
</dbReference>
<feature type="domain" description="Carrier" evidence="7">
    <location>
        <begin position="5363"/>
        <end position="5438"/>
    </location>
</feature>
<dbReference type="InterPro" id="IPR029058">
    <property type="entry name" value="AB_hydrolase_fold"/>
</dbReference>
<feature type="region of interest" description="Disordered" evidence="6">
    <location>
        <begin position="3797"/>
        <end position="3818"/>
    </location>
</feature>
<evidence type="ECO:0000313" key="9">
    <source>
        <dbReference type="Proteomes" id="UP000494363"/>
    </source>
</evidence>
<dbReference type="NCBIfam" id="TIGR01733">
    <property type="entry name" value="AA-adenyl-dom"/>
    <property type="match status" value="5"/>
</dbReference>
<dbReference type="InterPro" id="IPR023213">
    <property type="entry name" value="CAT-like_dom_sf"/>
</dbReference>
<dbReference type="PROSITE" id="PS00455">
    <property type="entry name" value="AMP_BINDING"/>
    <property type="match status" value="5"/>
</dbReference>
<evidence type="ECO:0000256" key="1">
    <source>
        <dbReference type="ARBA" id="ARBA00001957"/>
    </source>
</evidence>
<dbReference type="InterPro" id="IPR010060">
    <property type="entry name" value="NRPS_synth"/>
</dbReference>
<evidence type="ECO:0000256" key="5">
    <source>
        <dbReference type="ARBA" id="ARBA00022737"/>
    </source>
</evidence>
<dbReference type="FunFam" id="1.10.1200.10:FF:000005">
    <property type="entry name" value="Nonribosomal peptide synthetase 1"/>
    <property type="match status" value="2"/>
</dbReference>
<sequence>MQDIQFDTDYLPARVACFVAERPDSDALIDRDGPLSWRDLWDWSSRLAAALVERGVQPGDRVALALPRGAALVASLLAAWRVRACYVPLDPALPVARLRWQADDCGARVMVAADAVALDRLPAGMVTFDPRASRAADETPPHHAKTEAVPQAPSGRDHFVWPAYVIYTSGSSGRPKGVMVSHAALSAYLRGVAQRLPDGIASAAWISTPAADLGHTALFGALWHGWTLHAIDAQLAADPDAFAAYMDTHAIDLLKVVPSHLDALMQGQSPQHTLPRRCLVLGGEAAPTRLAQTVAQLRPQCRIVNHYGPTETAVGVLATGVDGGSSAARASDATSAATLLLGTPLAHVDAKIVDADGNTVPRGMAGELCIGGPSVAYGYLNQPALTAERFVPDPDGHGTRRYRTGDKSRRLPNGEFAFLGRLDDQVKIRGFRVEPEEIAARLRAHHGVRDAVVAAYADVPDAPLRLAAWITSDAPVDLAALRAQLVAELPDYMVPASLQVLAALPLTSNGKIDRAALPAPNAGAASSAQAHGAPGNDAERALLAVWQQVLKRDAISVTDNFFEIGGDSILSLQIIGKARRAGLKLTPRQMFDYPTIGAAARVAVAIAPVASATITGGVMAAAKQVAAADSAATADTALVQTAPPTSEPADTFDEDACFSAANVARNAAEAVYPATPMQQGLLFHGMLGDAPGSYVSQLRLTVDNLRLGTLRGAWNAVIARHPVLRTRFVWPAGGEPLQVVERAATMPFDIREPLSVPADAYEAAFAQQRACLVERGFDSGVAPLMRVDVFERPDGAYDVLWTHHHALTDGWSTAQVIAEVARAYAELAAGRTPDATPGPQYADYVRWLRRQPDTAAFWHARLATLDEPALLSDALGGGLGTPSRAKHTESATSYEPEVIVRELDEPRAAQLRRAAQRAQVTLNTLVQGAWALALAHFSGRRQVLFGTTVAGRPVDLPDAQATVGLFINSLPLWIDVGPSLPVTAWLAELQRRNAELREVEHTPLASLQQWAGRSGDALFDSLIVFQNFPLDEALDASRSGLALRAIEAHNRSHLPLMLVIAPHRDKRGALCFEWCLDTTRVAAKDATLLAAHFEQMLDRLVQALTAPGTPRARLRDLAAAEDATAQQPASNATASFEHEYKSVTERIDAQIAARPDALAVSFAGDDGMSSSLTYRELGRRSARIARACRAALARSGEGCIGIALARTPALVATILGVLRAGAAYVPLDPAYPDDRLRHIALDARLDALIVEPDQRERFEALLPGMALLDAQVLAAHDDVAVADEEIAALHDDFVRPHAEQLAYVIYTSGSTGEPKGVGVTHANVARLFDATRTQFAFNEDDVWTLFHSYAFDFSVWELFGALVHGGRLVIVPHWTAREPSAFHALLMREQVTVLNQTPSAFVQLAQADRDNTLTSLRTVIFGGERLEPAALARWAEGAKALGVLPALVNMYGITETTVHVTYRALDEAALADTRSVIGAPLADLTLHVLDGDLNRVPAGAVGELYVGGAGLARGYLGRPGLTAERFIPDPYGAPGARLYRSGDLARRLPDGDLEYLGRNDQQVKIRGFRIEPGEIRAALLAHADVSDAAVVVDEGAGRLIAYVATAGGAGREDTSRWQAWLNTRLPAHMVPSAYVELERLPLTPNGKLDRRALPSPATSTSAHAAFVAPRNETETTLAAIWQQVLGVERVGVRDDFFLLGGQSLLAVRMISAVRSALGNAPTLRTVFEHPVLADFAATLRGAHLADNTGSDLEAAARAPAASAPIAWATPMPLSASQTSLWFLWKMDPHSAAYHVNGALRFAGTLDVDALRDAFAALSARHPVLRMRFGETAGVPFQRIDAASRAAIQLVDLPHDYADGDFEAQLAESLAGLVRAPFALEAELPVRATLIRVADHLHVLHLVLHHIVSDDASIGLLFDDFSRLYRQFAAGVQRGDEAALAAASADAYRTLIEARIAHLTPEREAAQLAWWRAELATGDAQMPVLALPFDRTRSGARHAPGARLGVHVPAATVDALRALARARGATLFITLVAAFDALLYRYTGQRDIRIGVPLAGRDWPGAAQVAGFFVNTVVLRTAPHGEMRAAQLIDAVRERLLDAHAHQDVPFAGVVKALQVERDLTQTPLFQVLVSQQQRHDLHASFGDALRVTVQPVETGEAQFDLMLNFAETADAGLDLNFTYAVDIFDTATLARLAGNFTGLLEQWSVAPDTQLASFELPENRAEAAPRAVQTWPAPRDVVSRFVAQAAQRGKAMAIADGDAHVTYAQLDTWSLAIAHALRRQGVTPGMRVGVSMNRSAALVAALLGVLRAGAAYVPLDPSYPPQQLAHGVDDAQLGPIVVDAASLAQHAELFAGRATLDVAALREEPAAALHDDFVRPHAEQLAYVIYTSGSTGEPKGVGVTHANVARLFDATRTQFAFNEDDVWTLFHSYAFDFSVWELFGALVHGGRLVIVPHWTAREPSAFHALLMREQVTVLNQTPSAFVQLAQADRDNTLTSLRTVIFGGERLEPAALARWAEGAKALGVLPALVNMYGITETTVHVTYRALDEAALADTRSVIGAPLADLTLHVLDGDLNRVPAGAVGELYVGGAGLARGYLGRPGLTAERFIPDPYGAPGARLYRSGDLARRLPDGDLEYLGRNDQQVKIRGFRIEPGEIRAALLAHADVSDAAVVVDEGAGRLIAYVATAGGAGREDTSRWQAWLNTRLPAHMVPSAYVELERLPLTPNGKLDRRALPSPATATRTAGAIPASTPDEATLLAIWRTVLRRDDIGVTDNFFAVGGDSILSLQVVAKARDAGLHLTPRIVFEAPSVEQLARAALAHTQRRSTTAGAPQAPVSVASEAASSDLWRALGLTLEHIEDVYPATPLQSGLLYHTLAAQPGERAYLNQICVTLTGTLDVDALRGAWQAALERHAILRTRFAWQHGGNALQIVQRTLTVPFDTYDRSAATDYDARLADWRERDLAAGIALDAAPLMRIALFVRDAQHADLVWTHHHLLLDGWSVTQLFGEILRDYRARIGGAVAQFEPVPPYRRYVEWIRAAAGDATTEAWWRKRAARLDDPATLTASLAEPRGAEPGAHARRHRLDAALAEGLNAAARRHQVTLNTLMQGAWAVLLARYGHRRGVAYGTTLAGRPAQLPGVERMLGLFINTLPVWVDVDARAEIGAWLRDVQRELMELRQHECTPLAQVQQWVGRSGDALFDSLIVFENYPADAARDDDTGIKVAAVDSVDPTHYPLALAIIPRGQALALEWAWNGERIDRATVERIAAQYESLLRQLAEDGRKRVGELVLAGREGQVAREYGFASLGAGLVEQAWRTPEATALRCEDESLSYAQLDAWATVLAARLVSHGVCAERRVGLCVRRGPAMIAALLGVIRSGGAFVPLDPSYPAARLTQMIEDAGIVQVLADAQSADGLSDVLAGCEVIDVNGAQQPHDARCAPGDTRFSPAPLHPDQLAYVLYTSGSTGKPKGVAVSHGALWTHLQDFLTTYGISAADTVLHSSTINFDVALHETLPALLTGATVEMRGEAPWDLQSLSERLVSRRVTFARIPTALWQQWQRHAPPRSALALRQVTVGGEALPGDALAHWRAGALSDIALDNLYGPTETTVAALYRRTGAQDVHEVTVPIGVPYPGRSARVLDAFGDEAPAGGVGELCIGGPTVARGYLGRAGLTAERFVPDPQGGPGARQYRSGDLCRMREDGTVEFLGRLDQQVKLRGQRIELGEIEAVLRQGSGVREAAVIVKGEGAKQRLAAYVAGSANELDVPSLQRRLEQKLPAYMVPSTLTWLERLPLMPNGKLDRGGLPQPQQRERERVEPSNETEAQLLSIWSAVLGRSDLGVTDNFFEAGGDSIQSLQIIARAREVGLKLTPAQVFEHPTVAGQAQRAQQLEAGSDEAHDDGAALPLTPIQQQFFARYPEGESHWNQAVLLKVRGPLQVKALEHAVQAIAARHDALRLRFIKEADGWKQGLAAAEAGEAEQLVRHECLTSLEELEAACERIQSSLDIGRGPLWRVGYFETAQGDTRLLVAIHHLSVDGVSWRVLLDELQKAYEQAARNEPVTLPAASTPWRTWVRALHRYAKSDKVQAEASWWQCALATLDAVPDLPLRAAAHTRFTDSGTVEWTLDASRTRDLLHNTSHAYRTRVDELLLAALAQALGAWSGASEVAVDLEGHGRESVLDDVDLSCTVGWFTTRFPVALPAAPALPGDALVAVKTRLRAVPYKGLHWGLLDASRTQRWPAVSFNYLGRFDQALDSDARFAFSNEALGQSQGADARLDYALDLNGLITGDRLLLRWRFDPARVDRETVERLVAAFDREVGALLAHCVAAPPGASASDFPLAGLDDTQLRALALPLGRIADIYPATPLQQGLLYHSERQCGEGVYVNQLQLTLAGPFDAGALRNAWQAALARHEMLRTRFEWRHGDHALQIVERDAVLPFSVHDWHDAPDYDTRLARWRAADLAAGVDTSQAPLMRVNVFRRPDGRFDMVRTHHHVLTDGWSGSRLLAEVFDHYEQALGVRGPAARVAASVAPPYRRYVEWLARQPDTRDWWRARLAAAADAGTLTASLAAPLDMPADVLPKLAPPKLSLTLDTALDTQVRQAARRYRVTLNTLMQGAWAVLLARLSGKPAVAFGVTVSGRPASLVGAEDMFGLFINSLPVLLRVPGAATVPEWLGELQTYNTQMREVEHTPLAALQQWAGRSGDALFDSLIVFENYPVAARPARDAEQGVRVDGVANAERTHYPLTLTILPAARLELQWGWDQRRLSQQQVERLQRQYVTLLAAMAAEGEHAVHCVGELAVRADAARAAALPDAAFRACHQRFADMAIRSPARIALRQHGEAFDYGTLARWAARIGARLHDSGVQREERIGVSMRRSPALLASMLGVWRSGAAYVPLDPAFPAARLADMLDDAGITRVIADADGRARLAEALVGRVVIDAGEATASNAANAVDTAHAVRTAGAADELDIASFADASNMSNASHTVSAAQDVWSVHAVSEAQLAYVIYTSGSTGKPKGVAVSHGALARLLDSVGIAPGLAEDDVLLSVTTASFDISLLEFCLPLIKGATVELADAATATDGTALARLIDTSGATVMQATPSAWRLLVESGWRGPARGQMTGFAGGEALPADLAQQLTGRDVALWNLYGPTETTIWSACMKISEGAPVTIGRALHANALRIVDASGALTPAGGTGELCIGGVNLARGYLGRPGLSAERFVPDPYGPPGARMYRTGDLARELPDGAFECLGRIDQQVKLRGYRIELGEIETALRGCVGVADAAVAVVHGTGEVQTRLVGYVVVAGDSAGQVGAVPTGWRQTLAARLPTYMVPGALYALTALPRTANGKLDRNALARCEVPAADEIAWVEPSGATETLVAQLFGELLGLARIGAHDDFFALGGHSLTAVRLSARLSERLGYKVAIAMLFDAPTPASLAAALARDADGAATRGERNGDELQALDGLFDELD</sequence>
<evidence type="ECO:0000256" key="4">
    <source>
        <dbReference type="ARBA" id="ARBA00022553"/>
    </source>
</evidence>
<dbReference type="InterPro" id="IPR001242">
    <property type="entry name" value="Condensation_dom"/>
</dbReference>
<keyword evidence="4" id="KW-0597">Phosphoprotein</keyword>
<dbReference type="GO" id="GO:0044550">
    <property type="term" value="P:secondary metabolite biosynthetic process"/>
    <property type="evidence" value="ECO:0007669"/>
    <property type="project" value="UniProtKB-ARBA"/>
</dbReference>
<keyword evidence="5" id="KW-0677">Repeat</keyword>
<gene>
    <name evidence="8" type="primary">dltA_2</name>
    <name evidence="8" type="ORF">LMG29542_06720</name>
</gene>
<keyword evidence="8" id="KW-0436">Ligase</keyword>
<dbReference type="PANTHER" id="PTHR45527:SF1">
    <property type="entry name" value="FATTY ACID SYNTHASE"/>
    <property type="match status" value="1"/>
</dbReference>
<feature type="compositionally biased region" description="Basic and acidic residues" evidence="6">
    <location>
        <begin position="133"/>
        <end position="146"/>
    </location>
</feature>
<reference evidence="8 9" key="1">
    <citation type="submission" date="2020-04" db="EMBL/GenBank/DDBJ databases">
        <authorList>
            <person name="De Canck E."/>
        </authorList>
    </citation>
    <scope>NUCLEOTIDE SEQUENCE [LARGE SCALE GENOMIC DNA]</scope>
    <source>
        <strain evidence="8 9">LMG 29542</strain>
    </source>
</reference>
<dbReference type="NCBIfam" id="TIGR01720">
    <property type="entry name" value="NRPS-para261"/>
    <property type="match status" value="1"/>
</dbReference>
<dbReference type="FunFam" id="3.40.50.980:FF:000002">
    <property type="entry name" value="Enterobactin synthetase component F"/>
    <property type="match status" value="2"/>
</dbReference>
<keyword evidence="3" id="KW-0596">Phosphopantetheine</keyword>
<name>A0A6J5F2L1_9BURK</name>
<evidence type="ECO:0000256" key="3">
    <source>
        <dbReference type="ARBA" id="ARBA00022450"/>
    </source>
</evidence>
<dbReference type="InterPro" id="IPR000873">
    <property type="entry name" value="AMP-dep_synth/lig_dom"/>
</dbReference>
<feature type="domain" description="Carrier" evidence="7">
    <location>
        <begin position="1668"/>
        <end position="1743"/>
    </location>
</feature>
<keyword evidence="9" id="KW-1185">Reference proteome</keyword>